<reference evidence="1 2" key="1">
    <citation type="submission" date="2024-06" db="EMBL/GenBank/DDBJ databases">
        <title>Genomic Encyclopedia of Type Strains, Phase IV (KMG-IV): sequencing the most valuable type-strain genomes for metagenomic binning, comparative biology and taxonomic classification.</title>
        <authorList>
            <person name="Goeker M."/>
        </authorList>
    </citation>
    <scope>NUCLEOTIDE SEQUENCE [LARGE SCALE GENOMIC DNA]</scope>
    <source>
        <strain evidence="1 2">DSM 29288</strain>
    </source>
</reference>
<name>A0ABV2MRL5_9HYPH</name>
<gene>
    <name evidence="1" type="ORF">ABID08_006490</name>
</gene>
<protein>
    <recommendedName>
        <fullName evidence="3">Flagellin</fullName>
    </recommendedName>
</protein>
<sequence length="38" mass="3715">MYDMANGTGTASTALSILTGSAAISANTLRAVAQLKSG</sequence>
<accession>A0ABV2MRL5</accession>
<proteinExistence type="predicted"/>
<organism evidence="1 2">
    <name type="scientific">Rhizobium binae</name>
    <dbReference type="NCBI Taxonomy" id="1138190"/>
    <lineage>
        <taxon>Bacteria</taxon>
        <taxon>Pseudomonadati</taxon>
        <taxon>Pseudomonadota</taxon>
        <taxon>Alphaproteobacteria</taxon>
        <taxon>Hyphomicrobiales</taxon>
        <taxon>Rhizobiaceae</taxon>
        <taxon>Rhizobium/Agrobacterium group</taxon>
        <taxon>Rhizobium</taxon>
    </lineage>
</organism>
<dbReference type="EMBL" id="JBEPMY010000045">
    <property type="protein sequence ID" value="MET3759106.1"/>
    <property type="molecule type" value="Genomic_DNA"/>
</dbReference>
<dbReference type="Proteomes" id="UP001549077">
    <property type="component" value="Unassembled WGS sequence"/>
</dbReference>
<evidence type="ECO:0008006" key="3">
    <source>
        <dbReference type="Google" id="ProtNLM"/>
    </source>
</evidence>
<evidence type="ECO:0000313" key="2">
    <source>
        <dbReference type="Proteomes" id="UP001549077"/>
    </source>
</evidence>
<keyword evidence="2" id="KW-1185">Reference proteome</keyword>
<evidence type="ECO:0000313" key="1">
    <source>
        <dbReference type="EMBL" id="MET3759106.1"/>
    </source>
</evidence>
<comment type="caution">
    <text evidence="1">The sequence shown here is derived from an EMBL/GenBank/DDBJ whole genome shotgun (WGS) entry which is preliminary data.</text>
</comment>